<dbReference type="Proteomes" id="UP000256305">
    <property type="component" value="Unassembled WGS sequence"/>
</dbReference>
<proteinExistence type="predicted"/>
<keyword evidence="3" id="KW-1185">Reference proteome</keyword>
<evidence type="ECO:0000313" key="2">
    <source>
        <dbReference type="EMBL" id="REJ10970.1"/>
    </source>
</evidence>
<name>A0A3E0JDP8_9BACI</name>
<feature type="transmembrane region" description="Helical" evidence="1">
    <location>
        <begin position="41"/>
        <end position="59"/>
    </location>
</feature>
<evidence type="ECO:0000313" key="3">
    <source>
        <dbReference type="Proteomes" id="UP000256305"/>
    </source>
</evidence>
<evidence type="ECO:0000256" key="1">
    <source>
        <dbReference type="SAM" id="Phobius"/>
    </source>
</evidence>
<protein>
    <submittedName>
        <fullName evidence="2">Uncharacterized protein</fullName>
    </submittedName>
</protein>
<dbReference type="AlphaFoldDB" id="A0A3E0JDP8"/>
<feature type="transmembrane region" description="Helical" evidence="1">
    <location>
        <begin position="12"/>
        <end position="35"/>
    </location>
</feature>
<keyword evidence="1" id="KW-0812">Transmembrane</keyword>
<gene>
    <name evidence="2" type="ORF">DYE48_00790</name>
</gene>
<keyword evidence="1" id="KW-1133">Transmembrane helix</keyword>
<accession>A0A3E0JDP8</accession>
<reference evidence="2 3" key="1">
    <citation type="submission" date="2018-08" db="EMBL/GenBank/DDBJ databases">
        <title>Genome sequence of Halobacillus trueperi KCTC 3686.</title>
        <authorList>
            <person name="Cho K.H."/>
            <person name="Kwak M.-J."/>
            <person name="Kim B.-Y."/>
            <person name="Chun J."/>
        </authorList>
    </citation>
    <scope>NUCLEOTIDE SEQUENCE [LARGE SCALE GENOMIC DNA]</scope>
    <source>
        <strain evidence="2 3">KCTC 3686</strain>
    </source>
</reference>
<organism evidence="2 3">
    <name type="scientific">Halobacillus trueperi</name>
    <dbReference type="NCBI Taxonomy" id="156205"/>
    <lineage>
        <taxon>Bacteria</taxon>
        <taxon>Bacillati</taxon>
        <taxon>Bacillota</taxon>
        <taxon>Bacilli</taxon>
        <taxon>Bacillales</taxon>
        <taxon>Bacillaceae</taxon>
        <taxon>Halobacillus</taxon>
    </lineage>
</organism>
<comment type="caution">
    <text evidence="2">The sequence shown here is derived from an EMBL/GenBank/DDBJ whole genome shotgun (WGS) entry which is preliminary data.</text>
</comment>
<keyword evidence="1" id="KW-0472">Membrane</keyword>
<dbReference type="EMBL" id="QUAE01000001">
    <property type="protein sequence ID" value="REJ10970.1"/>
    <property type="molecule type" value="Genomic_DNA"/>
</dbReference>
<sequence length="72" mass="8069">MTEIVEKGFKMNYIISLFLYIFLIALVSSLLFFIVTSIWDSAAPGIVFLLSVISVQLLFSHIGQIAGKRQES</sequence>